<dbReference type="AlphaFoldDB" id="A0A2V1DAS3"/>
<protein>
    <submittedName>
        <fullName evidence="1">Uncharacterized protein</fullName>
    </submittedName>
</protein>
<gene>
    <name evidence="1" type="ORF">DM02DRAFT_197138</name>
</gene>
<name>A0A2V1DAS3_9PLEO</name>
<sequence length="94" mass="9949">MKYMPNSHSPLSVSDPVARHLTAGPFDAPAKPPPANPFLLADVSPLSGALGSIRKPTACILLAQALLSSPSLQSQAVLRYRLFCRPPGLTQRCA</sequence>
<evidence type="ECO:0000313" key="2">
    <source>
        <dbReference type="Proteomes" id="UP000244855"/>
    </source>
</evidence>
<dbReference type="EMBL" id="KZ805543">
    <property type="protein sequence ID" value="PVH94264.1"/>
    <property type="molecule type" value="Genomic_DNA"/>
</dbReference>
<accession>A0A2V1DAS3</accession>
<proteinExistence type="predicted"/>
<organism evidence="1 2">
    <name type="scientific">Periconia macrospinosa</name>
    <dbReference type="NCBI Taxonomy" id="97972"/>
    <lineage>
        <taxon>Eukaryota</taxon>
        <taxon>Fungi</taxon>
        <taxon>Dikarya</taxon>
        <taxon>Ascomycota</taxon>
        <taxon>Pezizomycotina</taxon>
        <taxon>Dothideomycetes</taxon>
        <taxon>Pleosporomycetidae</taxon>
        <taxon>Pleosporales</taxon>
        <taxon>Massarineae</taxon>
        <taxon>Periconiaceae</taxon>
        <taxon>Periconia</taxon>
    </lineage>
</organism>
<evidence type="ECO:0000313" key="1">
    <source>
        <dbReference type="EMBL" id="PVH94264.1"/>
    </source>
</evidence>
<keyword evidence="2" id="KW-1185">Reference proteome</keyword>
<reference evidence="1 2" key="1">
    <citation type="journal article" date="2018" name="Sci. Rep.">
        <title>Comparative genomics provides insights into the lifestyle and reveals functional heterogeneity of dark septate endophytic fungi.</title>
        <authorList>
            <person name="Knapp D.G."/>
            <person name="Nemeth J.B."/>
            <person name="Barry K."/>
            <person name="Hainaut M."/>
            <person name="Henrissat B."/>
            <person name="Johnson J."/>
            <person name="Kuo A."/>
            <person name="Lim J.H.P."/>
            <person name="Lipzen A."/>
            <person name="Nolan M."/>
            <person name="Ohm R.A."/>
            <person name="Tamas L."/>
            <person name="Grigoriev I.V."/>
            <person name="Spatafora J.W."/>
            <person name="Nagy L.G."/>
            <person name="Kovacs G.M."/>
        </authorList>
    </citation>
    <scope>NUCLEOTIDE SEQUENCE [LARGE SCALE GENOMIC DNA]</scope>
    <source>
        <strain evidence="1 2">DSE2036</strain>
    </source>
</reference>
<dbReference type="Proteomes" id="UP000244855">
    <property type="component" value="Unassembled WGS sequence"/>
</dbReference>